<dbReference type="AlphaFoldDB" id="T1GHI8"/>
<proteinExistence type="predicted"/>
<reference evidence="2" key="1">
    <citation type="submission" date="2013-02" db="EMBL/GenBank/DDBJ databases">
        <authorList>
            <person name="Hughes D."/>
        </authorList>
    </citation>
    <scope>NUCLEOTIDE SEQUENCE</scope>
    <source>
        <strain>Durham</strain>
        <strain evidence="2">NC isolate 2 -- Noor lab</strain>
    </source>
</reference>
<reference evidence="1" key="2">
    <citation type="submission" date="2015-06" db="UniProtKB">
        <authorList>
            <consortium name="EnsemblMetazoa"/>
        </authorList>
    </citation>
    <scope>IDENTIFICATION</scope>
</reference>
<evidence type="ECO:0000313" key="2">
    <source>
        <dbReference type="Proteomes" id="UP000015102"/>
    </source>
</evidence>
<sequence length="162" mass="18459">MLSTLKDDGTQFDRKAKFPNYVSEPISSKDIEINPIVIPESHKELHNQILKIDAFGKDNLQPIKLGKTWSYVKVDCGILTVSDCKIQQGDSLSCSYFNILLEIIMKAPNFATSNINPDIYWNMLMTSMSFDVIFLEMEKVGSSNGLMVIRYMLSSREQRSHN</sequence>
<accession>T1GHI8</accession>
<evidence type="ECO:0000313" key="1">
    <source>
        <dbReference type="EnsemblMetazoa" id="MESCA002890-PA"/>
    </source>
</evidence>
<dbReference type="EnsemblMetazoa" id="MESCA002890-RA">
    <property type="protein sequence ID" value="MESCA002890-PA"/>
    <property type="gene ID" value="MESCA002890"/>
</dbReference>
<name>T1GHI8_MEGSC</name>
<protein>
    <submittedName>
        <fullName evidence="1">Uncharacterized protein</fullName>
    </submittedName>
</protein>
<dbReference type="EMBL" id="CAQQ02198801">
    <property type="status" value="NOT_ANNOTATED_CDS"/>
    <property type="molecule type" value="Genomic_DNA"/>
</dbReference>
<keyword evidence="2" id="KW-1185">Reference proteome</keyword>
<dbReference type="EMBL" id="CAQQ02198800">
    <property type="status" value="NOT_ANNOTATED_CDS"/>
    <property type="molecule type" value="Genomic_DNA"/>
</dbReference>
<dbReference type="HOGENOM" id="CLU_1637365_0_0_1"/>
<dbReference type="Proteomes" id="UP000015102">
    <property type="component" value="Unassembled WGS sequence"/>
</dbReference>
<organism evidence="1 2">
    <name type="scientific">Megaselia scalaris</name>
    <name type="common">Humpbacked fly</name>
    <name type="synonym">Phora scalaris</name>
    <dbReference type="NCBI Taxonomy" id="36166"/>
    <lineage>
        <taxon>Eukaryota</taxon>
        <taxon>Metazoa</taxon>
        <taxon>Ecdysozoa</taxon>
        <taxon>Arthropoda</taxon>
        <taxon>Hexapoda</taxon>
        <taxon>Insecta</taxon>
        <taxon>Pterygota</taxon>
        <taxon>Neoptera</taxon>
        <taxon>Endopterygota</taxon>
        <taxon>Diptera</taxon>
        <taxon>Brachycera</taxon>
        <taxon>Muscomorpha</taxon>
        <taxon>Platypezoidea</taxon>
        <taxon>Phoridae</taxon>
        <taxon>Megaseliini</taxon>
        <taxon>Megaselia</taxon>
    </lineage>
</organism>